<protein>
    <recommendedName>
        <fullName evidence="5">Lipoprotein LpqB beta-propeller domain-containing protein</fullName>
    </recommendedName>
</protein>
<proteinExistence type="predicted"/>
<name>A0ABV8G5I6_9ACTN</name>
<accession>A0ABV8G5I6</accession>
<dbReference type="SUPFAM" id="SSF82171">
    <property type="entry name" value="DPP6 N-terminal domain-like"/>
    <property type="match status" value="1"/>
</dbReference>
<dbReference type="PROSITE" id="PS51257">
    <property type="entry name" value="PROKAR_LIPOPROTEIN"/>
    <property type="match status" value="1"/>
</dbReference>
<gene>
    <name evidence="3" type="ORF">ACFOY2_14130</name>
</gene>
<keyword evidence="4" id="KW-1185">Reference proteome</keyword>
<dbReference type="RefSeq" id="WP_379528431.1">
    <property type="nucleotide sequence ID" value="NZ_JBHSBI010000006.1"/>
</dbReference>
<dbReference type="Gene3D" id="2.120.10.30">
    <property type="entry name" value="TolB, C-terminal domain"/>
    <property type="match status" value="1"/>
</dbReference>
<evidence type="ECO:0000256" key="2">
    <source>
        <dbReference type="SAM" id="SignalP"/>
    </source>
</evidence>
<sequence length="372" mass="39292">MTSRAVLAAVGSAVILLTGACADPAMERVSLNTPTVFTTPALPTVGTTSSAPTTSAAPPATSLDAPMATGPARPVTGAPRFFIVARTPIAHFADRSKTATFTPVRPAVHDAETGELVAEVPLPPGVRSSWHLVAAAPDNRTFALTGWTGPDSPIRFFTLTLDENGRPGEPVPVPRPEQDDPDQAETMALSADATRLAYATRLIRGGARISVLDLATGRRRDWSTREQSLITGLAWAPDGRTLAWVAGGKAIGLLDLARRDTDLMAATQFAAQGKWLLQSVAYTPDGGALVYSTGQTIERLTLDGQGETRVLARPELPRSASLGLRFSIDGTGRHLMFTHEWQRFVVDLTDGSTTSAPITAKGRAGNPPSATW</sequence>
<feature type="compositionally biased region" description="Low complexity" evidence="1">
    <location>
        <begin position="47"/>
        <end position="62"/>
    </location>
</feature>
<organism evidence="3 4">
    <name type="scientific">Nonomuraea purpurea</name>
    <dbReference type="NCBI Taxonomy" id="1849276"/>
    <lineage>
        <taxon>Bacteria</taxon>
        <taxon>Bacillati</taxon>
        <taxon>Actinomycetota</taxon>
        <taxon>Actinomycetes</taxon>
        <taxon>Streptosporangiales</taxon>
        <taxon>Streptosporangiaceae</taxon>
        <taxon>Nonomuraea</taxon>
    </lineage>
</organism>
<dbReference type="Proteomes" id="UP001595851">
    <property type="component" value="Unassembled WGS sequence"/>
</dbReference>
<dbReference type="EMBL" id="JBHSBI010000006">
    <property type="protein sequence ID" value="MFC4008365.1"/>
    <property type="molecule type" value="Genomic_DNA"/>
</dbReference>
<evidence type="ECO:0000256" key="1">
    <source>
        <dbReference type="SAM" id="MobiDB-lite"/>
    </source>
</evidence>
<evidence type="ECO:0000313" key="3">
    <source>
        <dbReference type="EMBL" id="MFC4008365.1"/>
    </source>
</evidence>
<feature type="chain" id="PRO_5046005924" description="Lipoprotein LpqB beta-propeller domain-containing protein" evidence="2">
    <location>
        <begin position="23"/>
        <end position="372"/>
    </location>
</feature>
<comment type="caution">
    <text evidence="3">The sequence shown here is derived from an EMBL/GenBank/DDBJ whole genome shotgun (WGS) entry which is preliminary data.</text>
</comment>
<evidence type="ECO:0000313" key="4">
    <source>
        <dbReference type="Proteomes" id="UP001595851"/>
    </source>
</evidence>
<reference evidence="4" key="1">
    <citation type="journal article" date="2019" name="Int. J. Syst. Evol. Microbiol.">
        <title>The Global Catalogue of Microorganisms (GCM) 10K type strain sequencing project: providing services to taxonomists for standard genome sequencing and annotation.</title>
        <authorList>
            <consortium name="The Broad Institute Genomics Platform"/>
            <consortium name="The Broad Institute Genome Sequencing Center for Infectious Disease"/>
            <person name="Wu L."/>
            <person name="Ma J."/>
        </authorList>
    </citation>
    <scope>NUCLEOTIDE SEQUENCE [LARGE SCALE GENOMIC DNA]</scope>
    <source>
        <strain evidence="4">TBRC 1276</strain>
    </source>
</reference>
<feature type="region of interest" description="Disordered" evidence="1">
    <location>
        <begin position="42"/>
        <end position="66"/>
    </location>
</feature>
<keyword evidence="2" id="KW-0732">Signal</keyword>
<dbReference type="InterPro" id="IPR011042">
    <property type="entry name" value="6-blade_b-propeller_TolB-like"/>
</dbReference>
<feature type="signal peptide" evidence="2">
    <location>
        <begin position="1"/>
        <end position="22"/>
    </location>
</feature>
<evidence type="ECO:0008006" key="5">
    <source>
        <dbReference type="Google" id="ProtNLM"/>
    </source>
</evidence>